<accession>A0A0F9BN06</accession>
<organism evidence="1">
    <name type="scientific">marine sediment metagenome</name>
    <dbReference type="NCBI Taxonomy" id="412755"/>
    <lineage>
        <taxon>unclassified sequences</taxon>
        <taxon>metagenomes</taxon>
        <taxon>ecological metagenomes</taxon>
    </lineage>
</organism>
<comment type="caution">
    <text evidence="1">The sequence shown here is derived from an EMBL/GenBank/DDBJ whole genome shotgun (WGS) entry which is preliminary data.</text>
</comment>
<name>A0A0F9BN06_9ZZZZ</name>
<evidence type="ECO:0000313" key="1">
    <source>
        <dbReference type="EMBL" id="KKK85781.1"/>
    </source>
</evidence>
<protein>
    <submittedName>
        <fullName evidence="1">Uncharacterized protein</fullName>
    </submittedName>
</protein>
<feature type="non-terminal residue" evidence="1">
    <location>
        <position position="417"/>
    </location>
</feature>
<feature type="non-terminal residue" evidence="1">
    <location>
        <position position="1"/>
    </location>
</feature>
<dbReference type="EMBL" id="LAZR01051146">
    <property type="protein sequence ID" value="KKK85781.1"/>
    <property type="molecule type" value="Genomic_DNA"/>
</dbReference>
<gene>
    <name evidence="1" type="ORF">LCGC14_2769860</name>
</gene>
<proteinExistence type="predicted"/>
<dbReference type="AlphaFoldDB" id="A0A0F9BN06"/>
<reference evidence="1" key="1">
    <citation type="journal article" date="2015" name="Nature">
        <title>Complex archaea that bridge the gap between prokaryotes and eukaryotes.</title>
        <authorList>
            <person name="Spang A."/>
            <person name="Saw J.H."/>
            <person name="Jorgensen S.L."/>
            <person name="Zaremba-Niedzwiedzka K."/>
            <person name="Martijn J."/>
            <person name="Lind A.E."/>
            <person name="van Eijk R."/>
            <person name="Schleper C."/>
            <person name="Guy L."/>
            <person name="Ettema T.J."/>
        </authorList>
    </citation>
    <scope>NUCLEOTIDE SEQUENCE</scope>
</reference>
<sequence length="417" mass="45980">LQYTDCVGRWETDGKFHIFVPQTAESWTTPTGHNDPDTAWTNETNAYDDDTDTYASATLTSSWGSFLELTISSMQANRLRYWVATVNGIHSSEIDIDVYDPEDAQWEGIFEGALTGIIAFIEVAFTERTVTKIRIRFRSTAGTPTQARIHEVDFGYTYDYEYKAPSPVYPNDHTFFSETYRKRVVIPGYVEVESSVASGGSFTGNASDSNYSNYPAELQIRIHKKLRVTSDAQATNIANAMLTHFQSDAERGSGVVPMNVGAEVYDFVKVTDARLNDTREGNIRYIRRFSTKTGSEMEFRFGKLGAGVAGTALPPTSAGGRFDPTQIWNLLQDLTAKLNQVIDIINQGSYLKDYIFIYPNSEIRILGGVILIDGTGDVKVVTDFDLLMGAGSGVRIEGGDVTPEAPTGTNVEIATTA</sequence>